<sequence length="570" mass="64139">MALVTVKSLSPFGDSYSASMSFQELLNQVGSLGRFQIFQIVFLFLLNAIVIPHISMENFTAAIPNHRCWVPILDNDTAFDNGSRILSQDDLLRISIPLDSNLKLDKCRRFAQPQWHLLHLNGTFSNVTEPETEPCVDGWVYDRSNFLSTIVTEWDLVCESQALNSVTKFSLMIGLFIGSIICGHLSDRFGRKLILTCALLQFAITETCGAFAPSFFIYCSLRFLAGMSVEPITVNSHLLMLEWTSPKFLAMMTALSSCAPNIGFMILSGLAFLFRIWHHLQLTMSVPMFFFLIFIRWLSESARWLIVTNKPQKGLKELRKVAHMNGMKNFGDLTMEIVRTSMKAELEAAKTKPSLRDLFHTSILRKRICVLSFMRLFFTVSIFGLAVHLQHLSSNIILLQFLISALAILVSVIGPFVLNHIGRRITYLVVMSLRGIFILIAVFVPQEMQTLRIIMATLAGGISSLCVGVSRLHTNELLPTTLRATAIGVIGFFGNSGVFLSPLFMLLATYYANLPWIFYGGFSIFNAFSVFLLPETKNQPLPDSTHDVGNNWKESRKGKKEDPIIKVTRF</sequence>
<feature type="transmembrane region" description="Helical" evidence="6">
    <location>
        <begin position="280"/>
        <end position="298"/>
    </location>
</feature>
<feature type="transmembrane region" description="Helical" evidence="6">
    <location>
        <begin position="425"/>
        <end position="444"/>
    </location>
</feature>
<dbReference type="GO" id="GO:0016020">
    <property type="term" value="C:membrane"/>
    <property type="evidence" value="ECO:0007669"/>
    <property type="project" value="UniProtKB-SubCell"/>
</dbReference>
<feature type="transmembrane region" description="Helical" evidence="6">
    <location>
        <begin position="35"/>
        <end position="54"/>
    </location>
</feature>
<feature type="region of interest" description="Disordered" evidence="5">
    <location>
        <begin position="542"/>
        <end position="562"/>
    </location>
</feature>
<evidence type="ECO:0000256" key="1">
    <source>
        <dbReference type="ARBA" id="ARBA00004141"/>
    </source>
</evidence>
<evidence type="ECO:0000256" key="4">
    <source>
        <dbReference type="ARBA" id="ARBA00023136"/>
    </source>
</evidence>
<evidence type="ECO:0000256" key="5">
    <source>
        <dbReference type="SAM" id="MobiDB-lite"/>
    </source>
</evidence>
<evidence type="ECO:0000313" key="8">
    <source>
        <dbReference type="Proteomes" id="UP000515126"/>
    </source>
</evidence>
<dbReference type="SUPFAM" id="SSF103473">
    <property type="entry name" value="MFS general substrate transporter"/>
    <property type="match status" value="1"/>
</dbReference>
<feature type="compositionally biased region" description="Basic and acidic residues" evidence="5">
    <location>
        <begin position="553"/>
        <end position="562"/>
    </location>
</feature>
<feature type="transmembrane region" description="Helical" evidence="6">
    <location>
        <begin position="248"/>
        <end position="274"/>
    </location>
</feature>
<dbReference type="InterPro" id="IPR011701">
    <property type="entry name" value="MFS"/>
</dbReference>
<dbReference type="CDD" id="cd17374">
    <property type="entry name" value="MFS_OAT"/>
    <property type="match status" value="1"/>
</dbReference>
<dbReference type="PANTHER" id="PTHR24064">
    <property type="entry name" value="SOLUTE CARRIER FAMILY 22 MEMBER"/>
    <property type="match status" value="1"/>
</dbReference>
<proteinExistence type="predicted"/>
<dbReference type="FunFam" id="1.20.1250.20:FF:000023">
    <property type="entry name" value="Solute carrier family 22 member 6"/>
    <property type="match status" value="1"/>
</dbReference>
<evidence type="ECO:0000256" key="2">
    <source>
        <dbReference type="ARBA" id="ARBA00022692"/>
    </source>
</evidence>
<dbReference type="RefSeq" id="XP_029329739.1">
    <property type="nucleotide sequence ID" value="XM_029473879.1"/>
</dbReference>
<name>A0A6P7QSX6_MUSCR</name>
<evidence type="ECO:0000256" key="3">
    <source>
        <dbReference type="ARBA" id="ARBA00022989"/>
    </source>
</evidence>
<organism evidence="8 9">
    <name type="scientific">Mus caroli</name>
    <name type="common">Ryukyu mouse</name>
    <name type="synonym">Ricefield mouse</name>
    <dbReference type="NCBI Taxonomy" id="10089"/>
    <lineage>
        <taxon>Eukaryota</taxon>
        <taxon>Metazoa</taxon>
        <taxon>Chordata</taxon>
        <taxon>Craniata</taxon>
        <taxon>Vertebrata</taxon>
        <taxon>Euteleostomi</taxon>
        <taxon>Mammalia</taxon>
        <taxon>Eutheria</taxon>
        <taxon>Euarchontoglires</taxon>
        <taxon>Glires</taxon>
        <taxon>Rodentia</taxon>
        <taxon>Myomorpha</taxon>
        <taxon>Muroidea</taxon>
        <taxon>Muridae</taxon>
        <taxon>Murinae</taxon>
        <taxon>Mus</taxon>
        <taxon>Mus</taxon>
    </lineage>
</organism>
<feature type="transmembrane region" description="Helical" evidence="6">
    <location>
        <begin position="368"/>
        <end position="390"/>
    </location>
</feature>
<dbReference type="PROSITE" id="PS50850">
    <property type="entry name" value="MFS"/>
    <property type="match status" value="1"/>
</dbReference>
<keyword evidence="4 6" id="KW-0472">Membrane</keyword>
<feature type="transmembrane region" description="Helical" evidence="6">
    <location>
        <begin position="516"/>
        <end position="533"/>
    </location>
</feature>
<comment type="subcellular location">
    <subcellularLocation>
        <location evidence="1">Membrane</location>
        <topology evidence="1">Multi-pass membrane protein</topology>
    </subcellularLocation>
</comment>
<dbReference type="Gene3D" id="1.20.1250.20">
    <property type="entry name" value="MFS general substrate transporter like domains"/>
    <property type="match status" value="1"/>
</dbReference>
<keyword evidence="3 6" id="KW-1133">Transmembrane helix</keyword>
<gene>
    <name evidence="9" type="primary">LOC110288726</name>
</gene>
<dbReference type="GeneID" id="110288726"/>
<dbReference type="GO" id="GO:0015711">
    <property type="term" value="P:organic anion transport"/>
    <property type="evidence" value="ECO:0007669"/>
    <property type="project" value="UniProtKB-ARBA"/>
</dbReference>
<keyword evidence="8" id="KW-1185">Reference proteome</keyword>
<feature type="domain" description="Major facilitator superfamily (MFS) profile" evidence="7">
    <location>
        <begin position="123"/>
        <end position="538"/>
    </location>
</feature>
<evidence type="ECO:0000256" key="6">
    <source>
        <dbReference type="SAM" id="Phobius"/>
    </source>
</evidence>
<dbReference type="AlphaFoldDB" id="A0A6P7QSX6"/>
<reference evidence="9" key="1">
    <citation type="submission" date="2025-08" db="UniProtKB">
        <authorList>
            <consortium name="RefSeq"/>
        </authorList>
    </citation>
    <scope>IDENTIFICATION</scope>
</reference>
<dbReference type="GO" id="GO:0022857">
    <property type="term" value="F:transmembrane transporter activity"/>
    <property type="evidence" value="ECO:0007669"/>
    <property type="project" value="InterPro"/>
</dbReference>
<evidence type="ECO:0000259" key="7">
    <source>
        <dbReference type="PROSITE" id="PS50850"/>
    </source>
</evidence>
<dbReference type="Proteomes" id="UP000515126">
    <property type="component" value="Unplaced"/>
</dbReference>
<accession>A0A6P7QSX6</accession>
<dbReference type="Pfam" id="PF07690">
    <property type="entry name" value="MFS_1"/>
    <property type="match status" value="1"/>
</dbReference>
<feature type="transmembrane region" description="Helical" evidence="6">
    <location>
        <begin position="396"/>
        <end position="418"/>
    </location>
</feature>
<dbReference type="InterPro" id="IPR020846">
    <property type="entry name" value="MFS_dom"/>
</dbReference>
<evidence type="ECO:0000313" key="9">
    <source>
        <dbReference type="RefSeq" id="XP_029329739.1"/>
    </source>
</evidence>
<dbReference type="InterPro" id="IPR036259">
    <property type="entry name" value="MFS_trans_sf"/>
</dbReference>
<keyword evidence="2 6" id="KW-0812">Transmembrane</keyword>
<feature type="transmembrane region" description="Helical" evidence="6">
    <location>
        <begin position="450"/>
        <end position="472"/>
    </location>
</feature>
<feature type="transmembrane region" description="Helical" evidence="6">
    <location>
        <begin position="484"/>
        <end position="510"/>
    </location>
</feature>
<protein>
    <submittedName>
        <fullName evidence="9">Solute carrier family 22 member 27 isoform X1</fullName>
    </submittedName>
</protein>